<dbReference type="VEuPathDB" id="FungiDB:MAPG_04781"/>
<reference evidence="7" key="4">
    <citation type="journal article" date="2015" name="G3 (Bethesda)">
        <title>Genome sequences of three phytopathogenic species of the Magnaporthaceae family of fungi.</title>
        <authorList>
            <person name="Okagaki L.H."/>
            <person name="Nunes C.C."/>
            <person name="Sailsbery J."/>
            <person name="Clay B."/>
            <person name="Brown D."/>
            <person name="John T."/>
            <person name="Oh Y."/>
            <person name="Young N."/>
            <person name="Fitzgerald M."/>
            <person name="Haas B.J."/>
            <person name="Zeng Q."/>
            <person name="Young S."/>
            <person name="Adiconis X."/>
            <person name="Fan L."/>
            <person name="Levin J.Z."/>
            <person name="Mitchell T.K."/>
            <person name="Okubara P.A."/>
            <person name="Farman M.L."/>
            <person name="Kohn L.M."/>
            <person name="Birren B."/>
            <person name="Ma L.-J."/>
            <person name="Dean R.A."/>
        </authorList>
    </citation>
    <scope>NUCLEOTIDE SEQUENCE</scope>
    <source>
        <strain evidence="7">ATCC 64411 / 73-15</strain>
    </source>
</reference>
<evidence type="ECO:0000313" key="7">
    <source>
        <dbReference type="EnsemblFungi" id="MAPG_04781T0"/>
    </source>
</evidence>
<dbReference type="EnsemblFungi" id="MAPG_04781T0">
    <property type="protein sequence ID" value="MAPG_04781T0"/>
    <property type="gene ID" value="MAPG_04781"/>
</dbReference>
<dbReference type="FunFam" id="3.20.20.100:FF:000002">
    <property type="entry name" value="2,5-diketo-D-gluconic acid reductase A"/>
    <property type="match status" value="1"/>
</dbReference>
<evidence type="ECO:0000313" key="8">
    <source>
        <dbReference type="Proteomes" id="UP000011715"/>
    </source>
</evidence>
<evidence type="ECO:0000256" key="1">
    <source>
        <dbReference type="ARBA" id="ARBA00023002"/>
    </source>
</evidence>
<proteinExistence type="predicted"/>
<reference evidence="6" key="3">
    <citation type="submission" date="2011-03" db="EMBL/GenBank/DDBJ databases">
        <title>Annotation of Magnaporthe poae ATCC 64411.</title>
        <authorList>
            <person name="Ma L.-J."/>
            <person name="Dead R."/>
            <person name="Young S.K."/>
            <person name="Zeng Q."/>
            <person name="Gargeya S."/>
            <person name="Fitzgerald M."/>
            <person name="Haas B."/>
            <person name="Abouelleil A."/>
            <person name="Alvarado L."/>
            <person name="Arachchi H.M."/>
            <person name="Berlin A."/>
            <person name="Brown A."/>
            <person name="Chapman S.B."/>
            <person name="Chen Z."/>
            <person name="Dunbar C."/>
            <person name="Freedman E."/>
            <person name="Gearin G."/>
            <person name="Gellesch M."/>
            <person name="Goldberg J."/>
            <person name="Griggs A."/>
            <person name="Gujja S."/>
            <person name="Heiman D."/>
            <person name="Howarth C."/>
            <person name="Larson L."/>
            <person name="Lui A."/>
            <person name="MacDonald P.J.P."/>
            <person name="Mehta T."/>
            <person name="Montmayeur A."/>
            <person name="Murphy C."/>
            <person name="Neiman D."/>
            <person name="Pearson M."/>
            <person name="Priest M."/>
            <person name="Roberts A."/>
            <person name="Saif S."/>
            <person name="Shea T."/>
            <person name="Shenoy N."/>
            <person name="Sisk P."/>
            <person name="Stolte C."/>
            <person name="Sykes S."/>
            <person name="Yandava C."/>
            <person name="Wortman J."/>
            <person name="Nusbaum C."/>
            <person name="Birren B."/>
        </authorList>
    </citation>
    <scope>NUCLEOTIDE SEQUENCE</scope>
    <source>
        <strain evidence="6">ATCC 64411</strain>
    </source>
</reference>
<feature type="binding site" evidence="3">
    <location>
        <position position="107"/>
    </location>
    <ligand>
        <name>substrate</name>
    </ligand>
</feature>
<evidence type="ECO:0000256" key="4">
    <source>
        <dbReference type="PIRSR" id="PIRSR000097-3"/>
    </source>
</evidence>
<reference evidence="8" key="2">
    <citation type="submission" date="2010-05" db="EMBL/GenBank/DDBJ databases">
        <title>The genome sequence of Magnaporthe poae strain ATCC 64411.</title>
        <authorList>
            <person name="Ma L.-J."/>
            <person name="Dead R."/>
            <person name="Young S."/>
            <person name="Zeng Q."/>
            <person name="Koehrsen M."/>
            <person name="Alvarado L."/>
            <person name="Berlin A."/>
            <person name="Chapman S.B."/>
            <person name="Chen Z."/>
            <person name="Freedman E."/>
            <person name="Gellesch M."/>
            <person name="Goldberg J."/>
            <person name="Griggs A."/>
            <person name="Gujja S."/>
            <person name="Heilman E.R."/>
            <person name="Heiman D."/>
            <person name="Hepburn T."/>
            <person name="Howarth C."/>
            <person name="Jen D."/>
            <person name="Larson L."/>
            <person name="Mehta T."/>
            <person name="Neiman D."/>
            <person name="Pearson M."/>
            <person name="Roberts A."/>
            <person name="Saif S."/>
            <person name="Shea T."/>
            <person name="Shenoy N."/>
            <person name="Sisk P."/>
            <person name="Stolte C."/>
            <person name="Sykes S."/>
            <person name="Walk T."/>
            <person name="White J."/>
            <person name="Yandava C."/>
            <person name="Haas B."/>
            <person name="Nusbaum C."/>
            <person name="Birren B."/>
        </authorList>
    </citation>
    <scope>NUCLEOTIDE SEQUENCE [LARGE SCALE GENOMIC DNA]</scope>
    <source>
        <strain evidence="8">ATCC 64411 / 73-15</strain>
    </source>
</reference>
<name>A0A0C4DXM7_MAGP6</name>
<dbReference type="OMA" id="MHWPASL"/>
<dbReference type="PROSITE" id="PS00798">
    <property type="entry name" value="ALDOKETO_REDUCTASE_1"/>
    <property type="match status" value="1"/>
</dbReference>
<feature type="site" description="Lowers pKa of active site Tyr" evidence="4">
    <location>
        <position position="76"/>
    </location>
</feature>
<dbReference type="InterPro" id="IPR036812">
    <property type="entry name" value="NAD(P)_OxRdtase_dom_sf"/>
</dbReference>
<dbReference type="PROSITE" id="PS00062">
    <property type="entry name" value="ALDOKETO_REDUCTASE_2"/>
    <property type="match status" value="1"/>
</dbReference>
<keyword evidence="1" id="KW-0560">Oxidoreductase</keyword>
<gene>
    <name evidence="6" type="ORF">MAPG_04781</name>
</gene>
<evidence type="ECO:0000313" key="6">
    <source>
        <dbReference type="EMBL" id="KLU85761.1"/>
    </source>
</evidence>
<dbReference type="PANTHER" id="PTHR11732">
    <property type="entry name" value="ALDO/KETO REDUCTASE"/>
    <property type="match status" value="1"/>
</dbReference>
<dbReference type="Proteomes" id="UP000011715">
    <property type="component" value="Unassembled WGS sequence"/>
</dbReference>
<feature type="domain" description="NADP-dependent oxidoreductase" evidence="5">
    <location>
        <begin position="32"/>
        <end position="274"/>
    </location>
</feature>
<dbReference type="PIRSF" id="PIRSF000097">
    <property type="entry name" value="AKR"/>
    <property type="match status" value="1"/>
</dbReference>
<reference evidence="7" key="5">
    <citation type="submission" date="2015-06" db="UniProtKB">
        <authorList>
            <consortium name="EnsemblFungi"/>
        </authorList>
    </citation>
    <scope>IDENTIFICATION</scope>
    <source>
        <strain evidence="7">ATCC 64411</strain>
    </source>
</reference>
<feature type="active site" description="Proton donor" evidence="2">
    <location>
        <position position="51"/>
    </location>
</feature>
<dbReference type="PRINTS" id="PR00069">
    <property type="entry name" value="ALDKETRDTASE"/>
</dbReference>
<keyword evidence="8" id="KW-1185">Reference proteome</keyword>
<dbReference type="SUPFAM" id="SSF51430">
    <property type="entry name" value="NAD(P)-linked oxidoreductase"/>
    <property type="match status" value="1"/>
</dbReference>
<dbReference type="STRING" id="644358.A0A0C4DXM7"/>
<dbReference type="InterPro" id="IPR018170">
    <property type="entry name" value="Aldo/ket_reductase_CS"/>
</dbReference>
<dbReference type="Pfam" id="PF00248">
    <property type="entry name" value="Aldo_ket_red"/>
    <property type="match status" value="1"/>
</dbReference>
<organism evidence="7 8">
    <name type="scientific">Magnaporthiopsis poae (strain ATCC 64411 / 73-15)</name>
    <name type="common">Kentucky bluegrass fungus</name>
    <name type="synonym">Magnaporthe poae</name>
    <dbReference type="NCBI Taxonomy" id="644358"/>
    <lineage>
        <taxon>Eukaryota</taxon>
        <taxon>Fungi</taxon>
        <taxon>Dikarya</taxon>
        <taxon>Ascomycota</taxon>
        <taxon>Pezizomycotina</taxon>
        <taxon>Sordariomycetes</taxon>
        <taxon>Sordariomycetidae</taxon>
        <taxon>Magnaporthales</taxon>
        <taxon>Magnaporthaceae</taxon>
        <taxon>Magnaporthiopsis</taxon>
    </lineage>
</organism>
<dbReference type="AlphaFoldDB" id="A0A0C4DXM7"/>
<dbReference type="InterPro" id="IPR023210">
    <property type="entry name" value="NADP_OxRdtase_dom"/>
</dbReference>
<evidence type="ECO:0000256" key="2">
    <source>
        <dbReference type="PIRSR" id="PIRSR000097-1"/>
    </source>
</evidence>
<dbReference type="EMBL" id="ADBL01001117">
    <property type="status" value="NOT_ANNOTATED_CDS"/>
    <property type="molecule type" value="Genomic_DNA"/>
</dbReference>
<sequence>MANVTASQKTYTLNNGAKIPAVGLGTYDCNTAAIQTALEVGYRHVDTAKMYSNEREVGDAIKASGVPRDQIWITTKLGNTDHKRVAEALDKSLEQLQTDYVDLYLMHWPASLDPDKPGSLYGDWDYVDTWREMQKLLASGKARTIGVSNFGITHMERLLADKGTKVVPAVNQIELHPFNPSPKLVAYLKEKGIHASAYSPLGAGNSPVAASETVKAVAEAKGKTPQQVLLKWGLHHGFSVIPKSVNKSRIEANFTGLDGWDLDEDDVKALDNIKDRAKVCGDGWLGAKVFLGDDE</sequence>
<dbReference type="Gene3D" id="3.20.20.100">
    <property type="entry name" value="NADP-dependent oxidoreductase domain"/>
    <property type="match status" value="1"/>
</dbReference>
<accession>A0A0C4DXM7</accession>
<dbReference type="EMBL" id="GL876968">
    <property type="protein sequence ID" value="KLU85761.1"/>
    <property type="molecule type" value="Genomic_DNA"/>
</dbReference>
<dbReference type="InterPro" id="IPR020471">
    <property type="entry name" value="AKR"/>
</dbReference>
<evidence type="ECO:0000256" key="3">
    <source>
        <dbReference type="PIRSR" id="PIRSR000097-2"/>
    </source>
</evidence>
<dbReference type="OrthoDB" id="416253at2759"/>
<reference evidence="6" key="1">
    <citation type="submission" date="2010-05" db="EMBL/GenBank/DDBJ databases">
        <title>The Genome Sequence of Magnaporthe poae strain ATCC 64411.</title>
        <authorList>
            <consortium name="The Broad Institute Genome Sequencing Platform"/>
            <consortium name="Broad Institute Genome Sequencing Center for Infectious Disease"/>
            <person name="Ma L.-J."/>
            <person name="Dead R."/>
            <person name="Young S."/>
            <person name="Zeng Q."/>
            <person name="Koehrsen M."/>
            <person name="Alvarado L."/>
            <person name="Berlin A."/>
            <person name="Chapman S.B."/>
            <person name="Chen Z."/>
            <person name="Freedman E."/>
            <person name="Gellesch M."/>
            <person name="Goldberg J."/>
            <person name="Griggs A."/>
            <person name="Gujja S."/>
            <person name="Heilman E.R."/>
            <person name="Heiman D."/>
            <person name="Hepburn T."/>
            <person name="Howarth C."/>
            <person name="Jen D."/>
            <person name="Larson L."/>
            <person name="Mehta T."/>
            <person name="Neiman D."/>
            <person name="Pearson M."/>
            <person name="Roberts A."/>
            <person name="Saif S."/>
            <person name="Shea T."/>
            <person name="Shenoy N."/>
            <person name="Sisk P."/>
            <person name="Stolte C."/>
            <person name="Sykes S."/>
            <person name="Walk T."/>
            <person name="White J."/>
            <person name="Yandava C."/>
            <person name="Haas B."/>
            <person name="Nusbaum C."/>
            <person name="Birren B."/>
        </authorList>
    </citation>
    <scope>NUCLEOTIDE SEQUENCE</scope>
    <source>
        <strain evidence="6">ATCC 64411</strain>
    </source>
</reference>
<dbReference type="GO" id="GO:0016616">
    <property type="term" value="F:oxidoreductase activity, acting on the CH-OH group of donors, NAD or NADP as acceptor"/>
    <property type="evidence" value="ECO:0007669"/>
    <property type="project" value="UniProtKB-ARBA"/>
</dbReference>
<evidence type="ECO:0000259" key="5">
    <source>
        <dbReference type="Pfam" id="PF00248"/>
    </source>
</evidence>
<protein>
    <recommendedName>
        <fullName evidence="5">NADP-dependent oxidoreductase domain-containing protein</fullName>
    </recommendedName>
</protein>
<dbReference type="eggNOG" id="KOG1577">
    <property type="taxonomic scope" value="Eukaryota"/>
</dbReference>